<reference evidence="1 2" key="1">
    <citation type="submission" date="2019-08" db="EMBL/GenBank/DDBJ databases">
        <title>Bacillus genomes from the desert of Cuatro Cienegas, Coahuila.</title>
        <authorList>
            <person name="Olmedo-Alvarez G."/>
        </authorList>
    </citation>
    <scope>NUCLEOTIDE SEQUENCE [LARGE SCALE GENOMIC DNA]</scope>
    <source>
        <strain evidence="1 2">CH28_1T</strain>
    </source>
</reference>
<gene>
    <name evidence="1" type="ORF">FZC76_20155</name>
</gene>
<dbReference type="AlphaFoldDB" id="A0A5D4SLD5"/>
<dbReference type="OrthoDB" id="1551075at2"/>
<dbReference type="EMBL" id="VTEV01000010">
    <property type="protein sequence ID" value="TYS63531.1"/>
    <property type="molecule type" value="Genomic_DNA"/>
</dbReference>
<protein>
    <submittedName>
        <fullName evidence="1">Uncharacterized protein</fullName>
    </submittedName>
</protein>
<dbReference type="Proteomes" id="UP000322524">
    <property type="component" value="Unassembled WGS sequence"/>
</dbReference>
<dbReference type="RefSeq" id="WP_148989944.1">
    <property type="nucleotide sequence ID" value="NZ_VTEV01000010.1"/>
</dbReference>
<accession>A0A5D4SLD5</accession>
<evidence type="ECO:0000313" key="1">
    <source>
        <dbReference type="EMBL" id="TYS63531.1"/>
    </source>
</evidence>
<evidence type="ECO:0000313" key="2">
    <source>
        <dbReference type="Proteomes" id="UP000322524"/>
    </source>
</evidence>
<sequence length="137" mass="15879">MRKQLEEKIYAQGYPDAKTAPIVTLEDFFEGNNDESSIGCNLMDHPGVEKFYDVLLRIRNKDNVQDVLVEIMELEDDEEYWAFSERIYVITSVNESLLGSWVTDLEPSEIDEGYAFGEPPNAPSLLPEYKVYSIWWD</sequence>
<name>A0A5D4SLD5_9BACI</name>
<organism evidence="1 2">
    <name type="scientific">Sutcliffiella horikoshii</name>
    <dbReference type="NCBI Taxonomy" id="79883"/>
    <lineage>
        <taxon>Bacteria</taxon>
        <taxon>Bacillati</taxon>
        <taxon>Bacillota</taxon>
        <taxon>Bacilli</taxon>
        <taxon>Bacillales</taxon>
        <taxon>Bacillaceae</taxon>
        <taxon>Sutcliffiella</taxon>
    </lineage>
</organism>
<proteinExistence type="predicted"/>
<comment type="caution">
    <text evidence="1">The sequence shown here is derived from an EMBL/GenBank/DDBJ whole genome shotgun (WGS) entry which is preliminary data.</text>
</comment>